<feature type="transmembrane region" description="Helical" evidence="1">
    <location>
        <begin position="223"/>
        <end position="247"/>
    </location>
</feature>
<dbReference type="EMBL" id="MT631657">
    <property type="protein sequence ID" value="QNO56492.1"/>
    <property type="molecule type" value="Genomic_DNA"/>
</dbReference>
<evidence type="ECO:0000313" key="2">
    <source>
        <dbReference type="EMBL" id="QNO56492.1"/>
    </source>
</evidence>
<dbReference type="PANTHER" id="PTHR38815">
    <property type="entry name" value="HYPOTHETICAL MEMBRANE PROTEIN, CONSERVED, DUF373 FAMILY"/>
    <property type="match status" value="1"/>
</dbReference>
<feature type="transmembrane region" description="Helical" evidence="1">
    <location>
        <begin position="300"/>
        <end position="322"/>
    </location>
</feature>
<organism evidence="2">
    <name type="scientific">Candidatus Methanophaga sp. ANME-1 ERB7</name>
    <dbReference type="NCBI Taxonomy" id="2759913"/>
    <lineage>
        <taxon>Archaea</taxon>
        <taxon>Methanobacteriati</taxon>
        <taxon>Methanobacteriota</taxon>
        <taxon>Stenosarchaea group</taxon>
        <taxon>Methanomicrobia</taxon>
        <taxon>Candidatus Methanophagales</taxon>
        <taxon>Candidatus Methanophagaceae</taxon>
        <taxon>Candidatus Methanophaga</taxon>
    </lineage>
</organism>
<proteinExistence type="predicted"/>
<protein>
    <recommendedName>
        <fullName evidence="3">DUF373 family protein</fullName>
    </recommendedName>
</protein>
<name>A0A7G9Z8A8_9EURY</name>
<dbReference type="PANTHER" id="PTHR38815:SF1">
    <property type="entry name" value="DUF373 FAMILY PROTEIN"/>
    <property type="match status" value="1"/>
</dbReference>
<feature type="transmembrane region" description="Helical" evidence="1">
    <location>
        <begin position="267"/>
        <end position="288"/>
    </location>
</feature>
<keyword evidence="1" id="KW-1133">Transmembrane helix</keyword>
<gene>
    <name evidence="2" type="ORF">LPLLKDDP_00024</name>
</gene>
<reference evidence="2" key="1">
    <citation type="submission" date="2020-06" db="EMBL/GenBank/DDBJ databases">
        <title>Unique genomic features of the anaerobic methanotrophic archaea.</title>
        <authorList>
            <person name="Chadwick G.L."/>
            <person name="Skennerton C.T."/>
            <person name="Laso-Perez R."/>
            <person name="Leu A.O."/>
            <person name="Speth D.R."/>
            <person name="Yu H."/>
            <person name="Morgan-Lang C."/>
            <person name="Hatzenpichler R."/>
            <person name="Goudeau D."/>
            <person name="Malmstrom R."/>
            <person name="Brazelton W.J."/>
            <person name="Woyke T."/>
            <person name="Hallam S.J."/>
            <person name="Tyson G.W."/>
            <person name="Wegener G."/>
            <person name="Boetius A."/>
            <person name="Orphan V."/>
        </authorList>
    </citation>
    <scope>NUCLEOTIDE SEQUENCE</scope>
</reference>
<keyword evidence="1" id="KW-0812">Transmembrane</keyword>
<dbReference type="AlphaFoldDB" id="A0A7G9Z8A8"/>
<feature type="transmembrane region" description="Helical" evidence="1">
    <location>
        <begin position="160"/>
        <end position="178"/>
    </location>
</feature>
<sequence length="364" mass="40130">MDKSKTIVICVDRDNDIGEKAGLDTPIIGKEASLSAATKLALADSEDSDVNAIFYAISVYDRLIEEDVEAEIILVAGDKKVGVTSDRKIGKELDEVLSKFGSDTAILVSDGAEDESIVPIIQSRVKIDSVRRVVVKQSEHLESTFYVIKRLFEDPKFSRTFLPPLGLFLFLLAISLLFGMSGQVMGVVLAFLGIYMLLKGLGRENILKNLFESAKQSLYSGKITIVVYICAVVLILVGTSKGILGIAEMPESSEHIFLGFTYYVKWSIWWYVGAALAPIIGGIINMLIEGEKIVRQWTILFSVVASGLVIWGGSECITLLLSEEPLVGYQYLFFSILGAICLYLAGVRISWYARDAITKREREV</sequence>
<dbReference type="Pfam" id="PF04123">
    <property type="entry name" value="DUF373"/>
    <property type="match status" value="1"/>
</dbReference>
<evidence type="ECO:0008006" key="3">
    <source>
        <dbReference type="Google" id="ProtNLM"/>
    </source>
</evidence>
<evidence type="ECO:0000256" key="1">
    <source>
        <dbReference type="SAM" id="Phobius"/>
    </source>
</evidence>
<dbReference type="InterPro" id="IPR007254">
    <property type="entry name" value="DUF373"/>
</dbReference>
<feature type="transmembrane region" description="Helical" evidence="1">
    <location>
        <begin position="184"/>
        <end position="202"/>
    </location>
</feature>
<accession>A0A7G9Z8A8</accession>
<keyword evidence="1" id="KW-0472">Membrane</keyword>
<feature type="transmembrane region" description="Helical" evidence="1">
    <location>
        <begin position="328"/>
        <end position="351"/>
    </location>
</feature>